<organism evidence="1 2">
    <name type="scientific">Streptococcus mutans serotype c (strain ATCC 700610 / UA159)</name>
    <dbReference type="NCBI Taxonomy" id="210007"/>
    <lineage>
        <taxon>Bacteria</taxon>
        <taxon>Bacillati</taxon>
        <taxon>Bacillota</taxon>
        <taxon>Bacilli</taxon>
        <taxon>Lactobacillales</taxon>
        <taxon>Streptococcaceae</taxon>
        <taxon>Streptococcus</taxon>
    </lineage>
</organism>
<dbReference type="PATRIC" id="fig|210007.7.peg.1340"/>
<dbReference type="KEGG" id="smu:SMU_1507c"/>
<dbReference type="Gene3D" id="1.10.10.1150">
    <property type="entry name" value="Coenzyme PQQ synthesis protein D (PqqD)"/>
    <property type="match status" value="1"/>
</dbReference>
<dbReference type="GeneID" id="93859059"/>
<protein>
    <recommendedName>
        <fullName evidence="3">Coenzyme PQQ synthesis protein D (PqqD)</fullName>
    </recommendedName>
</protein>
<dbReference type="STRING" id="210007.SMU_1507c"/>
<dbReference type="HOGENOM" id="CLU_2167774_0_0_9"/>
<reference evidence="1 2" key="1">
    <citation type="journal article" date="2002" name="Proc. Natl. Acad. Sci. U.S.A.">
        <title>Genome sequence of Streptococcus mutans UA159, a cariogenic dental pathogen.</title>
        <authorList>
            <person name="Ajdic D."/>
            <person name="McShan W.M."/>
            <person name="McLaughlin R.E."/>
            <person name="Savic G."/>
            <person name="Chang J."/>
            <person name="Carson M.B."/>
            <person name="Primeaux C."/>
            <person name="Tian R."/>
            <person name="Kenton S."/>
            <person name="Jia H."/>
            <person name="Lin S."/>
            <person name="Qian Y."/>
            <person name="Li S."/>
            <person name="Zhu H."/>
            <person name="Najar F."/>
            <person name="Lai H."/>
            <person name="White J."/>
            <person name="Roe B.A."/>
            <person name="Ferretti J.J."/>
        </authorList>
    </citation>
    <scope>NUCLEOTIDE SEQUENCE [LARGE SCALE GENOMIC DNA]</scope>
    <source>
        <strain evidence="2">ATCC 700610 / UA159</strain>
    </source>
</reference>
<dbReference type="OrthoDB" id="2234199at2"/>
<gene>
    <name evidence="1" type="ordered locus">SMU_1507c</name>
</gene>
<dbReference type="Proteomes" id="UP000002512">
    <property type="component" value="Chromosome"/>
</dbReference>
<dbReference type="eggNOG" id="ENOG502ZESS">
    <property type="taxonomic scope" value="Bacteria"/>
</dbReference>
<dbReference type="InterPro" id="IPR041881">
    <property type="entry name" value="PqqD_sf"/>
</dbReference>
<evidence type="ECO:0000313" key="1">
    <source>
        <dbReference type="EMBL" id="AAN59158.1"/>
    </source>
</evidence>
<name>Q8DT70_STRMU</name>
<dbReference type="InterPro" id="IPR008792">
    <property type="entry name" value="PQQD"/>
</dbReference>
<keyword evidence="2" id="KW-1185">Reference proteome</keyword>
<proteinExistence type="predicted"/>
<accession>Q8DT70</accession>
<evidence type="ECO:0008006" key="3">
    <source>
        <dbReference type="Google" id="ProtNLM"/>
    </source>
</evidence>
<sequence length="107" mass="12771">MKNHFTIKGKRDFVVDKIDDEFIGYDRLDLEYYSFDDIGAEILYCISKNFSLDKIIEVIQEEYDVTYDDCKKAIVHFLEETPILHIIYANLIKSDIYLYLKPFREAL</sequence>
<dbReference type="AlphaFoldDB" id="Q8DT70"/>
<dbReference type="Pfam" id="PF05402">
    <property type="entry name" value="PqqD"/>
    <property type="match status" value="1"/>
</dbReference>
<dbReference type="EMBL" id="AE014133">
    <property type="protein sequence ID" value="AAN59158.1"/>
    <property type="molecule type" value="Genomic_DNA"/>
</dbReference>
<dbReference type="RefSeq" id="WP_002265227.1">
    <property type="nucleotide sequence ID" value="NC_004350.2"/>
</dbReference>
<evidence type="ECO:0000313" key="2">
    <source>
        <dbReference type="Proteomes" id="UP000002512"/>
    </source>
</evidence>